<dbReference type="PROSITE" id="PS00137">
    <property type="entry name" value="SUBTILASE_HIS"/>
    <property type="match status" value="1"/>
</dbReference>
<evidence type="ECO:0000259" key="9">
    <source>
        <dbReference type="Pfam" id="PF00082"/>
    </source>
</evidence>
<dbReference type="RefSeq" id="WP_085492635.1">
    <property type="nucleotide sequence ID" value="NZ_FXAZ01000001.1"/>
</dbReference>
<dbReference type="Pfam" id="PF00082">
    <property type="entry name" value="Peptidase_S8"/>
    <property type="match status" value="1"/>
</dbReference>
<protein>
    <submittedName>
        <fullName evidence="10">Subtilase family protein</fullName>
    </submittedName>
</protein>
<keyword evidence="3" id="KW-0964">Secreted</keyword>
<dbReference type="InterPro" id="IPR022398">
    <property type="entry name" value="Peptidase_S8_His-AS"/>
</dbReference>
<dbReference type="GO" id="GO:0006508">
    <property type="term" value="P:proteolysis"/>
    <property type="evidence" value="ECO:0007669"/>
    <property type="project" value="UniProtKB-KW"/>
</dbReference>
<evidence type="ECO:0000256" key="1">
    <source>
        <dbReference type="ARBA" id="ARBA00004613"/>
    </source>
</evidence>
<comment type="similarity">
    <text evidence="2 7 8">Belongs to the peptidase S8 family.</text>
</comment>
<keyword evidence="6 7" id="KW-0720">Serine protease</keyword>
<dbReference type="Proteomes" id="UP000193834">
    <property type="component" value="Unassembled WGS sequence"/>
</dbReference>
<comment type="subcellular location">
    <subcellularLocation>
        <location evidence="1">Secreted</location>
    </subcellularLocation>
</comment>
<evidence type="ECO:0000256" key="6">
    <source>
        <dbReference type="ARBA" id="ARBA00022825"/>
    </source>
</evidence>
<dbReference type="STRING" id="1852522.SAMN06295960_0359"/>
<evidence type="ECO:0000313" key="10">
    <source>
        <dbReference type="EMBL" id="SMG12925.1"/>
    </source>
</evidence>
<evidence type="ECO:0000256" key="2">
    <source>
        <dbReference type="ARBA" id="ARBA00011073"/>
    </source>
</evidence>
<organism evidence="10 11">
    <name type="scientific">Paenibacillus aquistagni</name>
    <dbReference type="NCBI Taxonomy" id="1852522"/>
    <lineage>
        <taxon>Bacteria</taxon>
        <taxon>Bacillati</taxon>
        <taxon>Bacillota</taxon>
        <taxon>Bacilli</taxon>
        <taxon>Bacillales</taxon>
        <taxon>Paenibacillaceae</taxon>
        <taxon>Paenibacillus</taxon>
    </lineage>
</organism>
<dbReference type="GO" id="GO:0005576">
    <property type="term" value="C:extracellular region"/>
    <property type="evidence" value="ECO:0007669"/>
    <property type="project" value="UniProtKB-SubCell"/>
</dbReference>
<feature type="active site" description="Charge relay system" evidence="7">
    <location>
        <position position="365"/>
    </location>
</feature>
<dbReference type="GO" id="GO:0004252">
    <property type="term" value="F:serine-type endopeptidase activity"/>
    <property type="evidence" value="ECO:0007669"/>
    <property type="project" value="UniProtKB-UniRule"/>
</dbReference>
<dbReference type="InterPro" id="IPR051048">
    <property type="entry name" value="Peptidase_S8/S53_subtilisin"/>
</dbReference>
<dbReference type="PROSITE" id="PS51892">
    <property type="entry name" value="SUBTILASE"/>
    <property type="match status" value="1"/>
</dbReference>
<dbReference type="OrthoDB" id="9798386at2"/>
<accession>A0A1X7IDZ9</accession>
<dbReference type="PRINTS" id="PR00723">
    <property type="entry name" value="SUBTILISIN"/>
</dbReference>
<dbReference type="Gene3D" id="3.40.50.200">
    <property type="entry name" value="Peptidase S8/S53 domain"/>
    <property type="match status" value="1"/>
</dbReference>
<name>A0A1X7IDZ9_9BACL</name>
<evidence type="ECO:0000313" key="11">
    <source>
        <dbReference type="Proteomes" id="UP000193834"/>
    </source>
</evidence>
<evidence type="ECO:0000256" key="5">
    <source>
        <dbReference type="ARBA" id="ARBA00022801"/>
    </source>
</evidence>
<dbReference type="SUPFAM" id="SSF52743">
    <property type="entry name" value="Subtilisin-like"/>
    <property type="match status" value="1"/>
</dbReference>
<keyword evidence="4 7" id="KW-0645">Protease</keyword>
<dbReference type="CDD" id="cd07484">
    <property type="entry name" value="Peptidases_S8_Thermitase_like"/>
    <property type="match status" value="1"/>
</dbReference>
<sequence length="644" mass="70957">MRKGTVIGLTALGIAVLAVPLLWNSTGPSNKQAKVHTASAERISKQHILQQDVNITRQLSQHDAMNDIQTGLAEWSTLSAQQLTSKIRSFVDAHPHVEYVYWINKSNKQAISSGSIPHKDKPEVYKKLTTYIRAGERHVSLGKEYRSPNLQINGKQHVVIGIPKSGAASPFGVVAIVNQQVVENIRNHQLRNLRMVPYPREHKYQVKSVDTNSMKDIAVKDGEDNQGTSHYYKDELVVRFRTPPTEEQLNQIKQDISCTHVRKSGYTYIFKSKAMGMEELKQYFSQYDPMYTEPHYLYMTNDIKRPDGTPTSLNARTFRPMADNTSNEPNDVFYKPYQWNLPLIKANEGWSLTKGSGDVTIAVVDTGVDTKHWDLKSKLLKGYNVIDPNTTPNDDVGHGTHVAGIIGAEVNNHEGIAGMTWNNPILPVKVLDSTGAGTSYSVAEGIIWATDQGAKVINLSLGNYADGAFLHDAVKYAYDKDVVLVAATGNDNTSQPGFPAAYPEVFAVSATNQDNTKASYSNYGNYVDVVAPGTSIASTYPDNQYAALSGTSMAGPHVSALAGLIRSINPSLRNTEVYDIMRQSAADLGSGGKDNYFGYGAIDVERALSMASQRQSSLSMYPQNVDRKLSSMVSRFLNKLGSHR</sequence>
<feature type="active site" description="Charge relay system" evidence="7">
    <location>
        <position position="552"/>
    </location>
</feature>
<dbReference type="AlphaFoldDB" id="A0A1X7IDZ9"/>
<evidence type="ECO:0000256" key="3">
    <source>
        <dbReference type="ARBA" id="ARBA00022525"/>
    </source>
</evidence>
<dbReference type="PROSITE" id="PS00138">
    <property type="entry name" value="SUBTILASE_SER"/>
    <property type="match status" value="1"/>
</dbReference>
<gene>
    <name evidence="10" type="ORF">SAMN06295960_0359</name>
</gene>
<evidence type="ECO:0000256" key="4">
    <source>
        <dbReference type="ARBA" id="ARBA00022670"/>
    </source>
</evidence>
<dbReference type="PROSITE" id="PS00136">
    <property type="entry name" value="SUBTILASE_ASP"/>
    <property type="match status" value="1"/>
</dbReference>
<evidence type="ECO:0000256" key="7">
    <source>
        <dbReference type="PROSITE-ProRule" id="PRU01240"/>
    </source>
</evidence>
<dbReference type="InterPro" id="IPR036852">
    <property type="entry name" value="Peptidase_S8/S53_dom_sf"/>
</dbReference>
<dbReference type="InterPro" id="IPR023828">
    <property type="entry name" value="Peptidase_S8_Ser-AS"/>
</dbReference>
<dbReference type="EMBL" id="FXAZ01000001">
    <property type="protein sequence ID" value="SMG12925.1"/>
    <property type="molecule type" value="Genomic_DNA"/>
</dbReference>
<dbReference type="InterPro" id="IPR023827">
    <property type="entry name" value="Peptidase_S8_Asp-AS"/>
</dbReference>
<feature type="domain" description="Peptidase S8/S53" evidence="9">
    <location>
        <begin position="358"/>
        <end position="600"/>
    </location>
</feature>
<dbReference type="PANTHER" id="PTHR43399">
    <property type="entry name" value="SUBTILISIN-RELATED"/>
    <property type="match status" value="1"/>
</dbReference>
<keyword evidence="5 7" id="KW-0378">Hydrolase</keyword>
<dbReference type="PANTHER" id="PTHR43399:SF4">
    <property type="entry name" value="CELL WALL-ASSOCIATED PROTEASE"/>
    <property type="match status" value="1"/>
</dbReference>
<keyword evidence="11" id="KW-1185">Reference proteome</keyword>
<evidence type="ECO:0000256" key="8">
    <source>
        <dbReference type="RuleBase" id="RU003355"/>
    </source>
</evidence>
<proteinExistence type="inferred from homology"/>
<reference evidence="10 11" key="1">
    <citation type="submission" date="2017-04" db="EMBL/GenBank/DDBJ databases">
        <authorList>
            <person name="Afonso C.L."/>
            <person name="Miller P.J."/>
            <person name="Scott M.A."/>
            <person name="Spackman E."/>
            <person name="Goraichik I."/>
            <person name="Dimitrov K.M."/>
            <person name="Suarez D.L."/>
            <person name="Swayne D.E."/>
        </authorList>
    </citation>
    <scope>NUCLEOTIDE SEQUENCE [LARGE SCALE GENOMIC DNA]</scope>
    <source>
        <strain evidence="10 11">11</strain>
    </source>
</reference>
<dbReference type="InterPro" id="IPR034084">
    <property type="entry name" value="Thermitase-like_dom"/>
</dbReference>
<dbReference type="InterPro" id="IPR000209">
    <property type="entry name" value="Peptidase_S8/S53_dom"/>
</dbReference>
<dbReference type="InterPro" id="IPR015500">
    <property type="entry name" value="Peptidase_S8_subtilisin-rel"/>
</dbReference>
<feature type="active site" description="Charge relay system" evidence="7">
    <location>
        <position position="398"/>
    </location>
</feature>